<gene>
    <name evidence="6" type="ORF">METZ01_LOCUS143607</name>
</gene>
<name>A0A381ZPS2_9ZZZZ</name>
<comment type="similarity">
    <text evidence="1">Belongs to the LysR transcriptional regulatory family.</text>
</comment>
<dbReference type="InterPro" id="IPR000847">
    <property type="entry name" value="LysR_HTH_N"/>
</dbReference>
<proteinExistence type="inferred from homology"/>
<dbReference type="GO" id="GO:0003677">
    <property type="term" value="F:DNA binding"/>
    <property type="evidence" value="ECO:0007669"/>
    <property type="project" value="UniProtKB-KW"/>
</dbReference>
<dbReference type="InterPro" id="IPR050950">
    <property type="entry name" value="HTH-type_LysR_regulators"/>
</dbReference>
<dbReference type="GO" id="GO:0005829">
    <property type="term" value="C:cytosol"/>
    <property type="evidence" value="ECO:0007669"/>
    <property type="project" value="TreeGrafter"/>
</dbReference>
<dbReference type="Gene3D" id="3.40.190.10">
    <property type="entry name" value="Periplasmic binding protein-like II"/>
    <property type="match status" value="2"/>
</dbReference>
<sequence>MAPPELLRARPGGMLRRSRTLLPMNIHHLELFYYVAKHEGISNAVRKIPYGIQQPAVSSQIALLEEHIDAPLFHRRPFELTETGRKLYEFVEPFFSNLDKMADDLRGGESQRIRVGASHIILSDHMPTIMEKVREDRPDLRVSLRPGHQPALETALLAREIDVAVTVLEKEPPPGIEARSLLEIPLVLVARRSSKIKSVEELIERRKITEPLICMPADEPVTKIFRTGLADAGVDWHTTLEVNSFDLAEKLAAKGFGFGIGVVSPSSKRVPGVRAIPLPGFPALKIGVLWQGKLEGQLKSFVEGIQWHVGNLKQMLADEAQATGKTG</sequence>
<evidence type="ECO:0000313" key="6">
    <source>
        <dbReference type="EMBL" id="SVA90753.1"/>
    </source>
</evidence>
<organism evidence="6">
    <name type="scientific">marine metagenome</name>
    <dbReference type="NCBI Taxonomy" id="408172"/>
    <lineage>
        <taxon>unclassified sequences</taxon>
        <taxon>metagenomes</taxon>
        <taxon>ecological metagenomes</taxon>
    </lineage>
</organism>
<dbReference type="AlphaFoldDB" id="A0A381ZPS2"/>
<dbReference type="InterPro" id="IPR036390">
    <property type="entry name" value="WH_DNA-bd_sf"/>
</dbReference>
<dbReference type="Pfam" id="PF00126">
    <property type="entry name" value="HTH_1"/>
    <property type="match status" value="1"/>
</dbReference>
<keyword evidence="2" id="KW-0805">Transcription regulation</keyword>
<dbReference type="GO" id="GO:0003700">
    <property type="term" value="F:DNA-binding transcription factor activity"/>
    <property type="evidence" value="ECO:0007669"/>
    <property type="project" value="InterPro"/>
</dbReference>
<protein>
    <recommendedName>
        <fullName evidence="5">HTH lysR-type domain-containing protein</fullName>
    </recommendedName>
</protein>
<reference evidence="6" key="1">
    <citation type="submission" date="2018-05" db="EMBL/GenBank/DDBJ databases">
        <authorList>
            <person name="Lanie J.A."/>
            <person name="Ng W.-L."/>
            <person name="Kazmierczak K.M."/>
            <person name="Andrzejewski T.M."/>
            <person name="Davidsen T.M."/>
            <person name="Wayne K.J."/>
            <person name="Tettelin H."/>
            <person name="Glass J.I."/>
            <person name="Rusch D."/>
            <person name="Podicherti R."/>
            <person name="Tsui H.-C.T."/>
            <person name="Winkler M.E."/>
        </authorList>
    </citation>
    <scope>NUCLEOTIDE SEQUENCE</scope>
</reference>
<dbReference type="PANTHER" id="PTHR30419">
    <property type="entry name" value="HTH-TYPE TRANSCRIPTIONAL REGULATOR YBHD"/>
    <property type="match status" value="1"/>
</dbReference>
<accession>A0A381ZPS2</accession>
<keyword evidence="4" id="KW-0804">Transcription</keyword>
<feature type="domain" description="HTH lysR-type" evidence="5">
    <location>
        <begin position="24"/>
        <end position="83"/>
    </location>
</feature>
<dbReference type="PROSITE" id="PS50931">
    <property type="entry name" value="HTH_LYSR"/>
    <property type="match status" value="1"/>
</dbReference>
<dbReference type="PANTHER" id="PTHR30419:SF8">
    <property type="entry name" value="NITROGEN ASSIMILATION TRANSCRIPTIONAL ACTIVATOR-RELATED"/>
    <property type="match status" value="1"/>
</dbReference>
<dbReference type="CDD" id="cd05466">
    <property type="entry name" value="PBP2_LTTR_substrate"/>
    <property type="match status" value="1"/>
</dbReference>
<evidence type="ECO:0000256" key="3">
    <source>
        <dbReference type="ARBA" id="ARBA00023125"/>
    </source>
</evidence>
<dbReference type="InterPro" id="IPR005119">
    <property type="entry name" value="LysR_subst-bd"/>
</dbReference>
<evidence type="ECO:0000256" key="4">
    <source>
        <dbReference type="ARBA" id="ARBA00023163"/>
    </source>
</evidence>
<dbReference type="EMBL" id="UINC01022006">
    <property type="protein sequence ID" value="SVA90753.1"/>
    <property type="molecule type" value="Genomic_DNA"/>
</dbReference>
<dbReference type="SUPFAM" id="SSF53850">
    <property type="entry name" value="Periplasmic binding protein-like II"/>
    <property type="match status" value="1"/>
</dbReference>
<dbReference type="SUPFAM" id="SSF46785">
    <property type="entry name" value="Winged helix' DNA-binding domain"/>
    <property type="match status" value="1"/>
</dbReference>
<evidence type="ECO:0000256" key="1">
    <source>
        <dbReference type="ARBA" id="ARBA00009437"/>
    </source>
</evidence>
<keyword evidence="3" id="KW-0238">DNA-binding</keyword>
<dbReference type="Pfam" id="PF03466">
    <property type="entry name" value="LysR_substrate"/>
    <property type="match status" value="1"/>
</dbReference>
<evidence type="ECO:0000256" key="2">
    <source>
        <dbReference type="ARBA" id="ARBA00023015"/>
    </source>
</evidence>
<dbReference type="Gene3D" id="1.10.10.10">
    <property type="entry name" value="Winged helix-like DNA-binding domain superfamily/Winged helix DNA-binding domain"/>
    <property type="match status" value="1"/>
</dbReference>
<evidence type="ECO:0000259" key="5">
    <source>
        <dbReference type="PROSITE" id="PS50931"/>
    </source>
</evidence>
<dbReference type="InterPro" id="IPR036388">
    <property type="entry name" value="WH-like_DNA-bd_sf"/>
</dbReference>